<evidence type="ECO:0000313" key="3">
    <source>
        <dbReference type="EMBL" id="KAK8085100.1"/>
    </source>
</evidence>
<organism evidence="3 4">
    <name type="scientific">Apiospora hydei</name>
    <dbReference type="NCBI Taxonomy" id="1337664"/>
    <lineage>
        <taxon>Eukaryota</taxon>
        <taxon>Fungi</taxon>
        <taxon>Dikarya</taxon>
        <taxon>Ascomycota</taxon>
        <taxon>Pezizomycotina</taxon>
        <taxon>Sordariomycetes</taxon>
        <taxon>Xylariomycetidae</taxon>
        <taxon>Amphisphaeriales</taxon>
        <taxon>Apiosporaceae</taxon>
        <taxon>Apiospora</taxon>
    </lineage>
</organism>
<reference evidence="3 4" key="1">
    <citation type="submission" date="2023-01" db="EMBL/GenBank/DDBJ databases">
        <title>Analysis of 21 Apiospora genomes using comparative genomics revels a genus with tremendous synthesis potential of carbohydrate active enzymes and secondary metabolites.</title>
        <authorList>
            <person name="Sorensen T."/>
        </authorList>
    </citation>
    <scope>NUCLEOTIDE SEQUENCE [LARGE SCALE GENOMIC DNA]</scope>
    <source>
        <strain evidence="3 4">CBS 114990</strain>
    </source>
</reference>
<feature type="region of interest" description="Disordered" evidence="1">
    <location>
        <begin position="45"/>
        <end position="68"/>
    </location>
</feature>
<keyword evidence="4" id="KW-1185">Reference proteome</keyword>
<dbReference type="InterPro" id="IPR018306">
    <property type="entry name" value="Phage_T5_Orf172_DNA-bd"/>
</dbReference>
<feature type="compositionally biased region" description="Acidic residues" evidence="1">
    <location>
        <begin position="276"/>
        <end position="289"/>
    </location>
</feature>
<feature type="compositionally biased region" description="Basic and acidic residues" evidence="1">
    <location>
        <begin position="348"/>
        <end position="360"/>
    </location>
</feature>
<dbReference type="GeneID" id="92043746"/>
<dbReference type="PANTHER" id="PTHR28094">
    <property type="entry name" value="MEIOTICALLY UP-REGULATED GENE 113 PROTEIN"/>
    <property type="match status" value="1"/>
</dbReference>
<dbReference type="EMBL" id="JAQQWN010000005">
    <property type="protein sequence ID" value="KAK8085100.1"/>
    <property type="molecule type" value="Genomic_DNA"/>
</dbReference>
<dbReference type="Pfam" id="PF10544">
    <property type="entry name" value="T5orf172"/>
    <property type="match status" value="1"/>
</dbReference>
<dbReference type="InterPro" id="IPR053006">
    <property type="entry name" value="Meiosis_regulatory"/>
</dbReference>
<accession>A0ABR1WRF5</accession>
<comment type="caution">
    <text evidence="3">The sequence shown here is derived from an EMBL/GenBank/DDBJ whole genome shotgun (WGS) entry which is preliminary data.</text>
</comment>
<gene>
    <name evidence="3" type="ORF">PG997_006371</name>
</gene>
<feature type="compositionally biased region" description="Basic and acidic residues" evidence="1">
    <location>
        <begin position="59"/>
        <end position="68"/>
    </location>
</feature>
<evidence type="ECO:0000256" key="1">
    <source>
        <dbReference type="SAM" id="MobiDB-lite"/>
    </source>
</evidence>
<evidence type="ECO:0000259" key="2">
    <source>
        <dbReference type="SMART" id="SM00974"/>
    </source>
</evidence>
<feature type="region of interest" description="Disordered" evidence="1">
    <location>
        <begin position="257"/>
        <end position="381"/>
    </location>
</feature>
<feature type="domain" description="Bacteriophage T5 Orf172 DNA-binding" evidence="2">
    <location>
        <begin position="96"/>
        <end position="186"/>
    </location>
</feature>
<dbReference type="RefSeq" id="XP_066669609.1">
    <property type="nucleotide sequence ID" value="XM_066810686.1"/>
</dbReference>
<name>A0ABR1WRF5_9PEZI</name>
<evidence type="ECO:0000313" key="4">
    <source>
        <dbReference type="Proteomes" id="UP001433268"/>
    </source>
</evidence>
<dbReference type="SMART" id="SM00974">
    <property type="entry name" value="T5orf172"/>
    <property type="match status" value="1"/>
</dbReference>
<dbReference type="PANTHER" id="PTHR28094:SF1">
    <property type="entry name" value="MEIOTICALLY UP-REGULATED GENE 113 PROTEIN"/>
    <property type="match status" value="1"/>
</dbReference>
<dbReference type="Proteomes" id="UP001433268">
    <property type="component" value="Unassembled WGS sequence"/>
</dbReference>
<sequence length="405" mass="46117">MSSSLDVSFFFSFYEYNPIEDDDILPHLTARWKNEILQQRGLPSSVQVSSGPRLPLPEFRPRMRDPGPKDSVSYKISDRLVNRDVETGSLYIFSRSSSPGYVKIGWTARGVQGRLDDWAECGYKPNLLFQVDDVPHAQRVETLTHCELIKEWRKERPCKGPKCGGKEHQEWFEISRERAILVLGLWAGFMSKVVPYDWSGSLKLEWRQYVKQAGKVVTARHLWEHHSASLARREIRQTVTDDTDRVTYVKVEEQKGDSVHATGESIGSVASSCEVKEEEAEEEEEDDDDRLYVVEDKRGSVAKKCEEEGRGGRQLDMNSTEKKSDTDVSAKTCKMGDEKEGGQGSPKNETEKDDILHPEEETTGAQSSTYETGRKEKSLARRWRKKNTLIHEKLRVKPAGLSAEC</sequence>
<feature type="compositionally biased region" description="Basic and acidic residues" evidence="1">
    <location>
        <begin position="290"/>
        <end position="341"/>
    </location>
</feature>
<proteinExistence type="predicted"/>
<protein>
    <recommendedName>
        <fullName evidence="2">Bacteriophage T5 Orf172 DNA-binding domain-containing protein</fullName>
    </recommendedName>
</protein>